<dbReference type="Gene3D" id="3.40.50.2300">
    <property type="match status" value="2"/>
</dbReference>
<dbReference type="PANTHER" id="PTHR46847">
    <property type="entry name" value="D-ALLOSE-BINDING PERIPLASMIC PROTEIN-RELATED"/>
    <property type="match status" value="1"/>
</dbReference>
<gene>
    <name evidence="7" type="ORF">CR203_16820</name>
</gene>
<keyword evidence="8" id="KW-1185">Reference proteome</keyword>
<name>A0A3A9KF59_9BACI</name>
<comment type="caution">
    <text evidence="7">The sequence shown here is derived from an EMBL/GenBank/DDBJ whole genome shotgun (WGS) entry which is preliminary data.</text>
</comment>
<feature type="region of interest" description="Disordered" evidence="4">
    <location>
        <begin position="25"/>
        <end position="48"/>
    </location>
</feature>
<dbReference type="SUPFAM" id="SSF53822">
    <property type="entry name" value="Periplasmic binding protein-like I"/>
    <property type="match status" value="1"/>
</dbReference>
<evidence type="ECO:0000313" key="7">
    <source>
        <dbReference type="EMBL" id="RKL66215.1"/>
    </source>
</evidence>
<evidence type="ECO:0000256" key="4">
    <source>
        <dbReference type="SAM" id="MobiDB-lite"/>
    </source>
</evidence>
<feature type="compositionally biased region" description="Low complexity" evidence="4">
    <location>
        <begin position="32"/>
        <end position="46"/>
    </location>
</feature>
<sequence length="341" mass="36164">MKKLIMLIMVVLLAGFVVACGDNEETVDSNSAGNEEGAEANAGNNGEEAEDAETYIAIVSKGFQHQFWQAVQEGAEQAAEEFNVEITFEGPDDESQVDVQMDMLLNALDRGPDAIGFAALDSQASTSLLETAQERDIPVVAFDSGVDSDIPITTAATDNYAAAALAADKMAENIGGKGEVALVIHDQTSVTGVQRRDGFIEKIESDYPDIEIVDTQYGGGDHLESTNLAKTMMQSHPELAGIYGSNEGSAVGVVNAVKELDRAGDIVIIGFDSGQQQIDAIESGVMVGAVTQNPVGIGYETVKAAVDALNGEEVPELIDTGFLWFDAENMQDEEVQAAIYE</sequence>
<organism evidence="7 8">
    <name type="scientific">Salipaludibacillus neizhouensis</name>
    <dbReference type="NCBI Taxonomy" id="885475"/>
    <lineage>
        <taxon>Bacteria</taxon>
        <taxon>Bacillati</taxon>
        <taxon>Bacillota</taxon>
        <taxon>Bacilli</taxon>
        <taxon>Bacillales</taxon>
        <taxon>Bacillaceae</taxon>
    </lineage>
</organism>
<proteinExistence type="inferred from homology"/>
<dbReference type="OrthoDB" id="9814427at2"/>
<dbReference type="RefSeq" id="WP_110937048.1">
    <property type="nucleotide sequence ID" value="NZ_KZ614146.1"/>
</dbReference>
<evidence type="ECO:0000259" key="6">
    <source>
        <dbReference type="Pfam" id="PF13407"/>
    </source>
</evidence>
<accession>A0A3A9KF59</accession>
<reference evidence="7 8" key="1">
    <citation type="submission" date="2017-10" db="EMBL/GenBank/DDBJ databases">
        <title>Bacillus sp. nov., a halophilic bacterium isolated from a Keqin Lake.</title>
        <authorList>
            <person name="Wang H."/>
        </authorList>
    </citation>
    <scope>NUCLEOTIDE SEQUENCE [LARGE SCALE GENOMIC DNA]</scope>
    <source>
        <strain evidence="7 8">KCTC 13187</strain>
    </source>
</reference>
<dbReference type="AlphaFoldDB" id="A0A3A9KF59"/>
<dbReference type="GO" id="GO:0030313">
    <property type="term" value="C:cell envelope"/>
    <property type="evidence" value="ECO:0007669"/>
    <property type="project" value="UniProtKB-SubCell"/>
</dbReference>
<evidence type="ECO:0000256" key="3">
    <source>
        <dbReference type="ARBA" id="ARBA00022729"/>
    </source>
</evidence>
<protein>
    <submittedName>
        <fullName evidence="7">BMP family ABC transporter substrate-binding protein</fullName>
    </submittedName>
</protein>
<dbReference type="GO" id="GO:0030246">
    <property type="term" value="F:carbohydrate binding"/>
    <property type="evidence" value="ECO:0007669"/>
    <property type="project" value="UniProtKB-ARBA"/>
</dbReference>
<keyword evidence="3 5" id="KW-0732">Signal</keyword>
<comment type="subcellular location">
    <subcellularLocation>
        <location evidence="1">Cell envelope</location>
    </subcellularLocation>
</comment>
<dbReference type="Pfam" id="PF13407">
    <property type="entry name" value="Peripla_BP_4"/>
    <property type="match status" value="1"/>
</dbReference>
<evidence type="ECO:0000256" key="1">
    <source>
        <dbReference type="ARBA" id="ARBA00004196"/>
    </source>
</evidence>
<evidence type="ECO:0000313" key="8">
    <source>
        <dbReference type="Proteomes" id="UP000281498"/>
    </source>
</evidence>
<dbReference type="CDD" id="cd20005">
    <property type="entry name" value="PBP1_ABC_sugar_binding-like"/>
    <property type="match status" value="1"/>
</dbReference>
<feature type="chain" id="PRO_5038863064" evidence="5">
    <location>
        <begin position="20"/>
        <end position="341"/>
    </location>
</feature>
<evidence type="ECO:0000256" key="5">
    <source>
        <dbReference type="SAM" id="SignalP"/>
    </source>
</evidence>
<dbReference type="PANTHER" id="PTHR46847:SF1">
    <property type="entry name" value="D-ALLOSE-BINDING PERIPLASMIC PROTEIN-RELATED"/>
    <property type="match status" value="1"/>
</dbReference>
<dbReference type="EMBL" id="PDOE01000008">
    <property type="protein sequence ID" value="RKL66215.1"/>
    <property type="molecule type" value="Genomic_DNA"/>
</dbReference>
<comment type="similarity">
    <text evidence="2">Belongs to the bacterial solute-binding protein 2 family.</text>
</comment>
<evidence type="ECO:0000256" key="2">
    <source>
        <dbReference type="ARBA" id="ARBA00007639"/>
    </source>
</evidence>
<dbReference type="Proteomes" id="UP000281498">
    <property type="component" value="Unassembled WGS sequence"/>
</dbReference>
<dbReference type="InterPro" id="IPR028082">
    <property type="entry name" value="Peripla_BP_I"/>
</dbReference>
<dbReference type="InterPro" id="IPR025997">
    <property type="entry name" value="SBP_2_dom"/>
</dbReference>
<feature type="domain" description="Periplasmic binding protein" evidence="6">
    <location>
        <begin position="56"/>
        <end position="313"/>
    </location>
</feature>
<dbReference type="PROSITE" id="PS51257">
    <property type="entry name" value="PROKAR_LIPOPROTEIN"/>
    <property type="match status" value="1"/>
</dbReference>
<feature type="signal peptide" evidence="5">
    <location>
        <begin position="1"/>
        <end position="19"/>
    </location>
</feature>